<dbReference type="AlphaFoldDB" id="A0AAJ1T1F7"/>
<evidence type="ECO:0000259" key="2">
    <source>
        <dbReference type="Pfam" id="PF07885"/>
    </source>
</evidence>
<keyword evidence="4" id="KW-1185">Reference proteome</keyword>
<evidence type="ECO:0000313" key="3">
    <source>
        <dbReference type="EMBL" id="MDQ0216833.1"/>
    </source>
</evidence>
<feature type="transmembrane region" description="Helical" evidence="1">
    <location>
        <begin position="6"/>
        <end position="24"/>
    </location>
</feature>
<dbReference type="Pfam" id="PF07885">
    <property type="entry name" value="Ion_trans_2"/>
    <property type="match status" value="1"/>
</dbReference>
<dbReference type="Gene3D" id="1.10.287.70">
    <property type="match status" value="1"/>
</dbReference>
<dbReference type="EMBL" id="JAUSUC010000083">
    <property type="protein sequence ID" value="MDQ0216833.1"/>
    <property type="molecule type" value="Genomic_DNA"/>
</dbReference>
<dbReference type="SUPFAM" id="SSF81324">
    <property type="entry name" value="Voltage-gated potassium channels"/>
    <property type="match status" value="1"/>
</dbReference>
<feature type="domain" description="Potassium channel" evidence="2">
    <location>
        <begin position="79"/>
        <end position="128"/>
    </location>
</feature>
<dbReference type="GO" id="GO:0034220">
    <property type="term" value="P:monoatomic ion transmembrane transport"/>
    <property type="evidence" value="ECO:0007669"/>
    <property type="project" value="UniProtKB-KW"/>
</dbReference>
<sequence>MIYGIMTAVIVCMTMSLRALFLPGKWKYHRLSIENFLFLGFLYITIMVGFALVYLLLELEGLEVLQGDRAVQIGSFFERLHTSLYFSGITLFSVGYGDVVPSGIGRWIALVEAWIGYTIPAAYVVKIVSDWELGKKS</sequence>
<evidence type="ECO:0000256" key="1">
    <source>
        <dbReference type="SAM" id="Phobius"/>
    </source>
</evidence>
<dbReference type="InterPro" id="IPR013099">
    <property type="entry name" value="K_chnl_dom"/>
</dbReference>
<reference evidence="3" key="1">
    <citation type="submission" date="2023-07" db="EMBL/GenBank/DDBJ databases">
        <title>Genomic Encyclopedia of Type Strains, Phase IV (KMG-IV): sequencing the most valuable type-strain genomes for metagenomic binning, comparative biology and taxonomic classification.</title>
        <authorList>
            <person name="Goeker M."/>
        </authorList>
    </citation>
    <scope>NUCLEOTIDE SEQUENCE</scope>
    <source>
        <strain evidence="3">DSM 23947</strain>
    </source>
</reference>
<keyword evidence="3" id="KW-0406">Ion transport</keyword>
<name>A0AAJ1T1F7_9BACI</name>
<feature type="transmembrane region" description="Helical" evidence="1">
    <location>
        <begin position="107"/>
        <end position="128"/>
    </location>
</feature>
<protein>
    <submittedName>
        <fullName evidence="3">Potassium channel LctB</fullName>
    </submittedName>
</protein>
<gene>
    <name evidence="3" type="ORF">J2S13_003319</name>
</gene>
<keyword evidence="3" id="KW-0813">Transport</keyword>
<feature type="transmembrane region" description="Helical" evidence="1">
    <location>
        <begin position="36"/>
        <end position="57"/>
    </location>
</feature>
<organism evidence="3 4">
    <name type="scientific">Oikeobacillus pervagus</name>
    <dbReference type="NCBI Taxonomy" id="1325931"/>
    <lineage>
        <taxon>Bacteria</taxon>
        <taxon>Bacillati</taxon>
        <taxon>Bacillota</taxon>
        <taxon>Bacilli</taxon>
        <taxon>Bacillales</taxon>
        <taxon>Bacillaceae</taxon>
        <taxon>Oikeobacillus</taxon>
    </lineage>
</organism>
<evidence type="ECO:0000313" key="4">
    <source>
        <dbReference type="Proteomes" id="UP001237207"/>
    </source>
</evidence>
<dbReference type="Proteomes" id="UP001237207">
    <property type="component" value="Unassembled WGS sequence"/>
</dbReference>
<keyword evidence="1" id="KW-0812">Transmembrane</keyword>
<comment type="caution">
    <text evidence="3">The sequence shown here is derived from an EMBL/GenBank/DDBJ whole genome shotgun (WGS) entry which is preliminary data.</text>
</comment>
<keyword evidence="1" id="KW-0472">Membrane</keyword>
<accession>A0AAJ1T1F7</accession>
<proteinExistence type="predicted"/>
<keyword evidence="1" id="KW-1133">Transmembrane helix</keyword>
<keyword evidence="3" id="KW-0407">Ion channel</keyword>